<keyword evidence="2" id="KW-1185">Reference proteome</keyword>
<feature type="non-terminal residue" evidence="1">
    <location>
        <position position="115"/>
    </location>
</feature>
<evidence type="ECO:0000313" key="1">
    <source>
        <dbReference type="EMBL" id="CAG8833637.1"/>
    </source>
</evidence>
<sequence>MAYFPNGGQINMSGATTDWRLLLSEDERKINVGRLYKGLELLNQPDLYPTQRFHASKKWENDSYNSANSKDEYNQLIGARLRELTNKISRNAHIRQQQQTQRSATPSQQPQVAQQ</sequence>
<proteinExistence type="predicted"/>
<dbReference type="Proteomes" id="UP000789920">
    <property type="component" value="Unassembled WGS sequence"/>
</dbReference>
<dbReference type="EMBL" id="CAJVQC010107079">
    <property type="protein sequence ID" value="CAG8833637.1"/>
    <property type="molecule type" value="Genomic_DNA"/>
</dbReference>
<organism evidence="1 2">
    <name type="scientific">Racocetra persica</name>
    <dbReference type="NCBI Taxonomy" id="160502"/>
    <lineage>
        <taxon>Eukaryota</taxon>
        <taxon>Fungi</taxon>
        <taxon>Fungi incertae sedis</taxon>
        <taxon>Mucoromycota</taxon>
        <taxon>Glomeromycotina</taxon>
        <taxon>Glomeromycetes</taxon>
        <taxon>Diversisporales</taxon>
        <taxon>Gigasporaceae</taxon>
        <taxon>Racocetra</taxon>
    </lineage>
</organism>
<name>A0ACA9SBW6_9GLOM</name>
<gene>
    <name evidence="1" type="ORF">RPERSI_LOCUS28901</name>
</gene>
<protein>
    <submittedName>
        <fullName evidence="1">21310_t:CDS:1</fullName>
    </submittedName>
</protein>
<accession>A0ACA9SBW6</accession>
<reference evidence="1" key="1">
    <citation type="submission" date="2021-06" db="EMBL/GenBank/DDBJ databases">
        <authorList>
            <person name="Kallberg Y."/>
            <person name="Tangrot J."/>
            <person name="Rosling A."/>
        </authorList>
    </citation>
    <scope>NUCLEOTIDE SEQUENCE</scope>
    <source>
        <strain evidence="1">MA461A</strain>
    </source>
</reference>
<comment type="caution">
    <text evidence="1">The sequence shown here is derived from an EMBL/GenBank/DDBJ whole genome shotgun (WGS) entry which is preliminary data.</text>
</comment>
<evidence type="ECO:0000313" key="2">
    <source>
        <dbReference type="Proteomes" id="UP000789920"/>
    </source>
</evidence>